<reference evidence="1" key="1">
    <citation type="submission" date="2023-04" db="EMBL/GenBank/DDBJ databases">
        <title>Candida boidinii NBRC 1967.</title>
        <authorList>
            <person name="Ichikawa N."/>
            <person name="Sato H."/>
            <person name="Tonouchi N."/>
        </authorList>
    </citation>
    <scope>NUCLEOTIDE SEQUENCE</scope>
    <source>
        <strain evidence="1">NBRC 1967</strain>
    </source>
</reference>
<organism evidence="1 2">
    <name type="scientific">Candida boidinii</name>
    <name type="common">Yeast</name>
    <dbReference type="NCBI Taxonomy" id="5477"/>
    <lineage>
        <taxon>Eukaryota</taxon>
        <taxon>Fungi</taxon>
        <taxon>Dikarya</taxon>
        <taxon>Ascomycota</taxon>
        <taxon>Saccharomycotina</taxon>
        <taxon>Pichiomycetes</taxon>
        <taxon>Pichiales</taxon>
        <taxon>Pichiaceae</taxon>
        <taxon>Ogataea</taxon>
        <taxon>Ogataea/Candida clade</taxon>
    </lineage>
</organism>
<sequence length="412" mass="45241">MKLTVRIIIVSLNNKKSSIGANDYPEDDRHSQYNNANNRDRDSSTDSNKMKNGKDNEVRNNSKYKNNKKDSSDKKQQIQQKLLYGLRESELGKTKNGRDTVNNTNTTLNNNSNRVKQYIRTSSGGSANNKASNINSGNQHNSTSNHPYLNNHGSDKTDSDFDQSPLVSRKHSTNDAHLNRNLSHDSNGSSNLQLLHPISVSRGDDHQYEYPVISRNTSESRRGRSTRPGSVISTTSLQTTLSETSNGSGYNTGYSTDTGILVSNIMGNGSNINNNNNNNNIIGNGTALPPRASTPTFQTSGSSPMPLLPSTNTNSSNNTTNRPVYYRAKHSDISISSKMTSRDRDYDISNTSQGSPSSSVTNLSRSASIDSSVTNSSFRGRRKKKLSDAYSTSAPFKDSPPIIVKRGKFLRN</sequence>
<dbReference type="EMBL" id="BSXV01005023">
    <property type="protein sequence ID" value="GMF01607.1"/>
    <property type="molecule type" value="Genomic_DNA"/>
</dbReference>
<protein>
    <submittedName>
        <fullName evidence="1">Unnamed protein product</fullName>
    </submittedName>
</protein>
<accession>A0ACB5U547</accession>
<evidence type="ECO:0000313" key="2">
    <source>
        <dbReference type="Proteomes" id="UP001165101"/>
    </source>
</evidence>
<keyword evidence="2" id="KW-1185">Reference proteome</keyword>
<name>A0ACB5U547_CANBO</name>
<proteinExistence type="predicted"/>
<gene>
    <name evidence="1" type="ORF">Cboi01_000588600</name>
</gene>
<dbReference type="Proteomes" id="UP001165101">
    <property type="component" value="Unassembled WGS sequence"/>
</dbReference>
<evidence type="ECO:0000313" key="1">
    <source>
        <dbReference type="EMBL" id="GMF01607.1"/>
    </source>
</evidence>
<comment type="caution">
    <text evidence="1">The sequence shown here is derived from an EMBL/GenBank/DDBJ whole genome shotgun (WGS) entry which is preliminary data.</text>
</comment>